<comment type="caution">
    <text evidence="2">The sequence shown here is derived from an EMBL/GenBank/DDBJ whole genome shotgun (WGS) entry which is preliminary data.</text>
</comment>
<dbReference type="PANTHER" id="PTHR35300:SF4">
    <property type="entry name" value="HISTONE ACETYLTRANSFERASE"/>
    <property type="match status" value="1"/>
</dbReference>
<dbReference type="EMBL" id="CAKOAT010188711">
    <property type="protein sequence ID" value="CAH8354169.1"/>
    <property type="molecule type" value="Genomic_DNA"/>
</dbReference>
<dbReference type="AlphaFoldDB" id="A0ABC8K7D3"/>
<evidence type="ECO:0000313" key="3">
    <source>
        <dbReference type="Proteomes" id="UP001642260"/>
    </source>
</evidence>
<gene>
    <name evidence="2" type="ORF">ERUC_LOCUS19924</name>
</gene>
<sequence length="91" mass="10455">MKTHSAATRKNKEWQDKLPVVVLKAEEIMYSKTNSKEKYTDGDTMWNRVSDAIDTIIKDMIALKLAIFCILELKLLLTLEALLKIFKKPAT</sequence>
<keyword evidence="1" id="KW-0472">Membrane</keyword>
<reference evidence="2 3" key="1">
    <citation type="submission" date="2022-03" db="EMBL/GenBank/DDBJ databases">
        <authorList>
            <person name="Macdonald S."/>
            <person name="Ahmed S."/>
            <person name="Newling K."/>
        </authorList>
    </citation>
    <scope>NUCLEOTIDE SEQUENCE [LARGE SCALE GENOMIC DNA]</scope>
</reference>
<keyword evidence="1" id="KW-1133">Transmembrane helix</keyword>
<proteinExistence type="predicted"/>
<feature type="transmembrane region" description="Helical" evidence="1">
    <location>
        <begin position="65"/>
        <end position="86"/>
    </location>
</feature>
<keyword evidence="1" id="KW-0812">Transmembrane</keyword>
<dbReference type="Proteomes" id="UP001642260">
    <property type="component" value="Unassembled WGS sequence"/>
</dbReference>
<evidence type="ECO:0000256" key="1">
    <source>
        <dbReference type="SAM" id="Phobius"/>
    </source>
</evidence>
<organism evidence="2 3">
    <name type="scientific">Eruca vesicaria subsp. sativa</name>
    <name type="common">Garden rocket</name>
    <name type="synonym">Eruca sativa</name>
    <dbReference type="NCBI Taxonomy" id="29727"/>
    <lineage>
        <taxon>Eukaryota</taxon>
        <taxon>Viridiplantae</taxon>
        <taxon>Streptophyta</taxon>
        <taxon>Embryophyta</taxon>
        <taxon>Tracheophyta</taxon>
        <taxon>Spermatophyta</taxon>
        <taxon>Magnoliopsida</taxon>
        <taxon>eudicotyledons</taxon>
        <taxon>Gunneridae</taxon>
        <taxon>Pentapetalae</taxon>
        <taxon>rosids</taxon>
        <taxon>malvids</taxon>
        <taxon>Brassicales</taxon>
        <taxon>Brassicaceae</taxon>
        <taxon>Brassiceae</taxon>
        <taxon>Eruca</taxon>
    </lineage>
</organism>
<keyword evidence="3" id="KW-1185">Reference proteome</keyword>
<accession>A0ABC8K7D3</accession>
<name>A0ABC8K7D3_ERUVS</name>
<protein>
    <submittedName>
        <fullName evidence="2">Uncharacterized protein</fullName>
    </submittedName>
</protein>
<evidence type="ECO:0000313" key="2">
    <source>
        <dbReference type="EMBL" id="CAH8354169.1"/>
    </source>
</evidence>
<dbReference type="PANTHER" id="PTHR35300">
    <property type="entry name" value="COACTIVATOR CBP, KIX DOMAIN-CONTAINING PROTEIN-RELATED"/>
    <property type="match status" value="1"/>
</dbReference>